<proteinExistence type="predicted"/>
<accession>A0A930VRD2</accession>
<dbReference type="Gene3D" id="3.40.630.30">
    <property type="match status" value="1"/>
</dbReference>
<dbReference type="Pfam" id="PF00583">
    <property type="entry name" value="Acetyltransf_1"/>
    <property type="match status" value="1"/>
</dbReference>
<sequence length="135" mass="15125">MVTVSTDDSLLDVDLVHRWLSEDAYWSLGRTRDQVDRSLAHSVNVGAYHDGRQVGFLRIVTDRATFAWVCDVYVDPAARGHAVGKALMAECDRLCTSYGVRRAILATADAHGLYARFGFTPLADAGRWMERTYEQ</sequence>
<dbReference type="InterPro" id="IPR016181">
    <property type="entry name" value="Acyl_CoA_acyltransferase"/>
</dbReference>
<dbReference type="PANTHER" id="PTHR43233">
    <property type="entry name" value="FAMILY N-ACETYLTRANSFERASE, PUTATIVE (AFU_ORTHOLOGUE AFUA_6G03350)-RELATED"/>
    <property type="match status" value="1"/>
</dbReference>
<dbReference type="SUPFAM" id="SSF55729">
    <property type="entry name" value="Acyl-CoA N-acyltransferases (Nat)"/>
    <property type="match status" value="1"/>
</dbReference>
<dbReference type="InterPro" id="IPR000182">
    <property type="entry name" value="GNAT_dom"/>
</dbReference>
<dbReference type="PANTHER" id="PTHR43233:SF1">
    <property type="entry name" value="FAMILY N-ACETYLTRANSFERASE, PUTATIVE (AFU_ORTHOLOGUE AFUA_6G03350)-RELATED"/>
    <property type="match status" value="1"/>
</dbReference>
<dbReference type="CDD" id="cd04301">
    <property type="entry name" value="NAT_SF"/>
    <property type="match status" value="1"/>
</dbReference>
<dbReference type="RefSeq" id="WP_194698558.1">
    <property type="nucleotide sequence ID" value="NZ_JADKPO010000049.1"/>
</dbReference>
<dbReference type="EMBL" id="JADKPO010000049">
    <property type="protein sequence ID" value="MBF4770416.1"/>
    <property type="molecule type" value="Genomic_DNA"/>
</dbReference>
<protein>
    <submittedName>
        <fullName evidence="2">GNAT family N-acetyltransferase</fullName>
    </submittedName>
</protein>
<dbReference type="InterPro" id="IPR053144">
    <property type="entry name" value="Acetyltransferase_Butenolide"/>
</dbReference>
<keyword evidence="3" id="KW-1185">Reference proteome</keyword>
<dbReference type="AlphaFoldDB" id="A0A930VRD2"/>
<evidence type="ECO:0000313" key="2">
    <source>
        <dbReference type="EMBL" id="MBF4770416.1"/>
    </source>
</evidence>
<reference evidence="2" key="1">
    <citation type="submission" date="2020-11" db="EMBL/GenBank/DDBJ databases">
        <title>Nocardioides cynanchi sp. nov., isolated from soil of rhizosphere of Cynanchum wilfordii.</title>
        <authorList>
            <person name="Lee J.-S."/>
            <person name="Suh M.K."/>
            <person name="Kim J.-S."/>
        </authorList>
    </citation>
    <scope>NUCLEOTIDE SEQUENCE</scope>
    <source>
        <strain evidence="2">KCTC 19276</strain>
    </source>
</reference>
<name>A0A930VRD2_9ACTN</name>
<comment type="caution">
    <text evidence="2">The sequence shown here is derived from an EMBL/GenBank/DDBJ whole genome shotgun (WGS) entry which is preliminary data.</text>
</comment>
<organism evidence="2 3">
    <name type="scientific">Nocardioides agariphilus</name>
    <dbReference type="NCBI Taxonomy" id="433664"/>
    <lineage>
        <taxon>Bacteria</taxon>
        <taxon>Bacillati</taxon>
        <taxon>Actinomycetota</taxon>
        <taxon>Actinomycetes</taxon>
        <taxon>Propionibacteriales</taxon>
        <taxon>Nocardioidaceae</taxon>
        <taxon>Nocardioides</taxon>
    </lineage>
</organism>
<feature type="domain" description="N-acetyltransferase" evidence="1">
    <location>
        <begin position="2"/>
        <end position="134"/>
    </location>
</feature>
<dbReference type="Proteomes" id="UP000660668">
    <property type="component" value="Unassembled WGS sequence"/>
</dbReference>
<evidence type="ECO:0000313" key="3">
    <source>
        <dbReference type="Proteomes" id="UP000660668"/>
    </source>
</evidence>
<gene>
    <name evidence="2" type="ORF">ISU10_21800</name>
</gene>
<dbReference type="PROSITE" id="PS51186">
    <property type="entry name" value="GNAT"/>
    <property type="match status" value="1"/>
</dbReference>
<dbReference type="GO" id="GO:0016747">
    <property type="term" value="F:acyltransferase activity, transferring groups other than amino-acyl groups"/>
    <property type="evidence" value="ECO:0007669"/>
    <property type="project" value="InterPro"/>
</dbReference>
<evidence type="ECO:0000259" key="1">
    <source>
        <dbReference type="PROSITE" id="PS51186"/>
    </source>
</evidence>